<organism evidence="1">
    <name type="scientific">bioreactor metagenome</name>
    <dbReference type="NCBI Taxonomy" id="1076179"/>
    <lineage>
        <taxon>unclassified sequences</taxon>
        <taxon>metagenomes</taxon>
        <taxon>ecological metagenomes</taxon>
    </lineage>
</organism>
<reference evidence="1" key="1">
    <citation type="submission" date="2019-08" db="EMBL/GenBank/DDBJ databases">
        <authorList>
            <person name="Kucharzyk K."/>
            <person name="Murdoch R.W."/>
            <person name="Higgins S."/>
            <person name="Loffler F."/>
        </authorList>
    </citation>
    <scope>NUCLEOTIDE SEQUENCE</scope>
</reference>
<proteinExistence type="predicted"/>
<comment type="caution">
    <text evidence="1">The sequence shown here is derived from an EMBL/GenBank/DDBJ whole genome shotgun (WGS) entry which is preliminary data.</text>
</comment>
<evidence type="ECO:0000313" key="1">
    <source>
        <dbReference type="EMBL" id="MPM38040.1"/>
    </source>
</evidence>
<protein>
    <submittedName>
        <fullName evidence="1">Uncharacterized protein</fullName>
    </submittedName>
</protein>
<dbReference type="AlphaFoldDB" id="A0A644ZAX4"/>
<sequence>MRSFHHFAAANHSLKKEIDLRVQRGDHVFIVGKVFQRARMRTHLFARERADAVVEREFQRLDEVEHRSIAPAEVVAHRGELHAADDGIIPRVLVGNALALEGGNHRLVVEELRHAAALADNFRAAGQKPLARARKHAG</sequence>
<name>A0A644ZAX4_9ZZZZ</name>
<gene>
    <name evidence="1" type="ORF">SDC9_84663</name>
</gene>
<accession>A0A644ZAX4</accession>
<dbReference type="EMBL" id="VSSQ01008150">
    <property type="protein sequence ID" value="MPM38040.1"/>
    <property type="molecule type" value="Genomic_DNA"/>
</dbReference>